<dbReference type="SUPFAM" id="SSF143744">
    <property type="entry name" value="GlcG-like"/>
    <property type="match status" value="1"/>
</dbReference>
<dbReference type="InterPro" id="IPR038084">
    <property type="entry name" value="PduO/GlcC-like_sf"/>
</dbReference>
<dbReference type="Gene3D" id="3.30.450.150">
    <property type="entry name" value="Haem-degrading domain"/>
    <property type="match status" value="1"/>
</dbReference>
<organism evidence="1 2">
    <name type="scientific">Burkholderia lata (strain ATCC 17760 / DSM 23089 / LMG 22485 / NCIMB 9086 / R18194 / 383)</name>
    <dbReference type="NCBI Taxonomy" id="482957"/>
    <lineage>
        <taxon>Bacteria</taxon>
        <taxon>Pseudomonadati</taxon>
        <taxon>Pseudomonadota</taxon>
        <taxon>Betaproteobacteria</taxon>
        <taxon>Burkholderiales</taxon>
        <taxon>Burkholderiaceae</taxon>
        <taxon>Burkholderia</taxon>
        <taxon>Burkholderia cepacia complex</taxon>
    </lineage>
</organism>
<evidence type="ECO:0000313" key="2">
    <source>
        <dbReference type="Proteomes" id="UP000494174"/>
    </source>
</evidence>
<accession>A0A6P2JZ23</accession>
<proteinExistence type="predicted"/>
<name>A0A6P2JZ23_BURL3</name>
<dbReference type="InterPro" id="IPR005624">
    <property type="entry name" value="PduO/GlcC-like"/>
</dbReference>
<reference evidence="1 2" key="1">
    <citation type="submission" date="2019-09" db="EMBL/GenBank/DDBJ databases">
        <authorList>
            <person name="Depoorter E."/>
        </authorList>
    </citation>
    <scope>NUCLEOTIDE SEQUENCE [LARGE SCALE GENOMIC DNA]</scope>
    <source>
        <strain evidence="1">R-15945</strain>
    </source>
</reference>
<evidence type="ECO:0000313" key="1">
    <source>
        <dbReference type="EMBL" id="VWB30806.1"/>
    </source>
</evidence>
<dbReference type="Proteomes" id="UP000494174">
    <property type="component" value="Unassembled WGS sequence"/>
</dbReference>
<sequence length="137" mass="14228">MSKQITYEAARRAIEAGVAKANELAQRSSLSIVDAGGHLVAFTRVNGAAFGTIEIAHNKAYTAAALRFPTEYWMKLVQPGAELYGLERATSRPLVVFGGGLPVTRGDDVIGGVGVSGGPEEADVAIARAMVAALGEN</sequence>
<gene>
    <name evidence="1" type="ORF">BLA15945_01344</name>
</gene>
<protein>
    <submittedName>
        <fullName evidence="1">GlcG protein</fullName>
    </submittedName>
</protein>
<dbReference type="AlphaFoldDB" id="A0A6P2JZ23"/>
<dbReference type="InterPro" id="IPR052517">
    <property type="entry name" value="GlcG_carb_metab_protein"/>
</dbReference>
<dbReference type="RefSeq" id="WP_174967787.1">
    <property type="nucleotide sequence ID" value="NZ_CABVPS010000006.1"/>
</dbReference>
<dbReference type="EMBL" id="CABVPU010000004">
    <property type="protein sequence ID" value="VWB30806.1"/>
    <property type="molecule type" value="Genomic_DNA"/>
</dbReference>
<dbReference type="Pfam" id="PF03928">
    <property type="entry name" value="HbpS-like"/>
    <property type="match status" value="1"/>
</dbReference>
<dbReference type="PANTHER" id="PTHR34309">
    <property type="entry name" value="SLR1406 PROTEIN"/>
    <property type="match status" value="1"/>
</dbReference>
<dbReference type="PANTHER" id="PTHR34309:SF1">
    <property type="entry name" value="PROTEIN GLCG"/>
    <property type="match status" value="1"/>
</dbReference>